<evidence type="ECO:0000259" key="2">
    <source>
        <dbReference type="PROSITE" id="PS50181"/>
    </source>
</evidence>
<feature type="compositionally biased region" description="Pro residues" evidence="1">
    <location>
        <begin position="96"/>
        <end position="107"/>
    </location>
</feature>
<feature type="compositionally biased region" description="Polar residues" evidence="1">
    <location>
        <begin position="208"/>
        <end position="220"/>
    </location>
</feature>
<feature type="compositionally biased region" description="Pro residues" evidence="1">
    <location>
        <begin position="46"/>
        <end position="56"/>
    </location>
</feature>
<dbReference type="AlphaFoldDB" id="A0A1A0HBY9"/>
<evidence type="ECO:0000313" key="3">
    <source>
        <dbReference type="EMBL" id="OBA21392.1"/>
    </source>
</evidence>
<dbReference type="PROSITE" id="PS50181">
    <property type="entry name" value="FBOX"/>
    <property type="match status" value="1"/>
</dbReference>
<comment type="caution">
    <text evidence="3">The sequence shown here is derived from an EMBL/GenBank/DDBJ whole genome shotgun (WGS) entry which is preliminary data.</text>
</comment>
<dbReference type="CDD" id="cd09917">
    <property type="entry name" value="F-box_SF"/>
    <property type="match status" value="1"/>
</dbReference>
<organism evidence="3 4">
    <name type="scientific">Metschnikowia bicuspidata var. bicuspidata NRRL YB-4993</name>
    <dbReference type="NCBI Taxonomy" id="869754"/>
    <lineage>
        <taxon>Eukaryota</taxon>
        <taxon>Fungi</taxon>
        <taxon>Dikarya</taxon>
        <taxon>Ascomycota</taxon>
        <taxon>Saccharomycotina</taxon>
        <taxon>Pichiomycetes</taxon>
        <taxon>Metschnikowiaceae</taxon>
        <taxon>Metschnikowia</taxon>
    </lineage>
</organism>
<dbReference type="EMBL" id="LXTC01000003">
    <property type="protein sequence ID" value="OBA21392.1"/>
    <property type="molecule type" value="Genomic_DNA"/>
</dbReference>
<dbReference type="SUPFAM" id="SSF81383">
    <property type="entry name" value="F-box domain"/>
    <property type="match status" value="1"/>
</dbReference>
<feature type="compositionally biased region" description="Basic and acidic residues" evidence="1">
    <location>
        <begin position="146"/>
        <end position="161"/>
    </location>
</feature>
<keyword evidence="4" id="KW-1185">Reference proteome</keyword>
<dbReference type="STRING" id="869754.A0A1A0HBY9"/>
<gene>
    <name evidence="3" type="ORF">METBIDRAFT_11913</name>
</gene>
<feature type="compositionally biased region" description="Polar residues" evidence="1">
    <location>
        <begin position="236"/>
        <end position="262"/>
    </location>
</feature>
<feature type="region of interest" description="Disordered" evidence="1">
    <location>
        <begin position="184"/>
        <end position="266"/>
    </location>
</feature>
<feature type="region of interest" description="Disordered" evidence="1">
    <location>
        <begin position="1"/>
        <end position="62"/>
    </location>
</feature>
<dbReference type="Proteomes" id="UP000092555">
    <property type="component" value="Unassembled WGS sequence"/>
</dbReference>
<dbReference type="OrthoDB" id="3976101at2759"/>
<evidence type="ECO:0000313" key="4">
    <source>
        <dbReference type="Proteomes" id="UP000092555"/>
    </source>
</evidence>
<feature type="region of interest" description="Disordered" evidence="1">
    <location>
        <begin position="132"/>
        <end position="161"/>
    </location>
</feature>
<dbReference type="InterPro" id="IPR036047">
    <property type="entry name" value="F-box-like_dom_sf"/>
</dbReference>
<feature type="domain" description="F-box" evidence="2">
    <location>
        <begin position="276"/>
        <end position="321"/>
    </location>
</feature>
<feature type="region of interest" description="Disordered" evidence="1">
    <location>
        <begin position="82"/>
        <end position="111"/>
    </location>
</feature>
<protein>
    <recommendedName>
        <fullName evidence="2">F-box domain-containing protein</fullName>
    </recommendedName>
</protein>
<evidence type="ECO:0000256" key="1">
    <source>
        <dbReference type="SAM" id="MobiDB-lite"/>
    </source>
</evidence>
<dbReference type="RefSeq" id="XP_018711902.1">
    <property type="nucleotide sequence ID" value="XM_018854125.1"/>
</dbReference>
<sequence>MTPGPCKWPLKIPQNMPRINPKNKPRLSFSPEMPNWHTPKTAPKWPRAPGPRPKPPARAETWPPELISTPALQNIPIAPALSAQRPPHTARTLAPGPTPAHSCPPPQFDSNRVLKRVPKRVLKACRQTIPAHPLTPTDTKNALLDPKTDPMDPKTDPMDTKVDLMDTKVDLMDTKVDVMDTKVDVMDPNTDPMDPNTDPMDPNTDPMETNTDSMETNTDSMDPNTDPMDPNTDPMETNTDSMETNTDSMDPNTDPMETNTDSMDIKTDSMDTNTAPRSLADLPPRVLQAVLWFLPQQLLCCLARTNYRFYEPCARQLYRNIAIQVEPVLRRAGPPGARRHADFRELAVTTIGGLGSAAAPRAAHARLVAARIHTLVRALQVNPRLAQYVRVVAVADAFGAAVGAALRGLARCLSRVANAVRNFYIGDARLRASVRYAEWAGLFRLRTLVVDDLAHVRGEHLARFPQLDELVVAGVGAARRIDPSAVPVLERLAHIRIRDDAAVYDAFVAALNALHAATPFVLRRLQTFNVVLTHGNSRGRLPFLDARTLVNFQVSLGCDAPERCGMECLGAGLARFDFHALKRLSVVQSGRAGLYSHRHSEKWDLVVFSFVADVLEHCAALFYVSIRHSVPLDGVIADGYEGNYLRKVQLYTAELPRLLSAGRRPAVNLVLPSFVALLACYEQPMNTLLWNGCRCAHCAEYLARLDDYVLHHRYYSSEKHVFKDMQTVQMVRAMAEVLTGRMGLDPNLGDMHCLGRPMRNTAWNFHDCGSAVPFQCLPVKTFDLHDMEDDADDSRDGRERFFDAADTPNDCVFLRRERFFPNYLIVISHFLDDLVRKMINLNRGDAEDADINRLSYENDGWTSLHINKMLINGIDYNFDHEANGTIFYTNTYDDAEPHLD</sequence>
<reference evidence="3 4" key="1">
    <citation type="submission" date="2016-05" db="EMBL/GenBank/DDBJ databases">
        <title>Comparative genomics of biotechnologically important yeasts.</title>
        <authorList>
            <consortium name="DOE Joint Genome Institute"/>
            <person name="Riley R."/>
            <person name="Haridas S."/>
            <person name="Wolfe K.H."/>
            <person name="Lopes M.R."/>
            <person name="Hittinger C.T."/>
            <person name="Goker M."/>
            <person name="Salamov A."/>
            <person name="Wisecaver J."/>
            <person name="Long T.M."/>
            <person name="Aerts A.L."/>
            <person name="Barry K."/>
            <person name="Choi C."/>
            <person name="Clum A."/>
            <person name="Coughlan A.Y."/>
            <person name="Deshpande S."/>
            <person name="Douglass A.P."/>
            <person name="Hanson S.J."/>
            <person name="Klenk H.-P."/>
            <person name="LaButti K."/>
            <person name="Lapidus A."/>
            <person name="Lindquist E."/>
            <person name="Lipzen A."/>
            <person name="Meier-kolthoff J.P."/>
            <person name="Ohm R.A."/>
            <person name="Otillar R.P."/>
            <person name="Pangilinan J."/>
            <person name="Peng Y."/>
            <person name="Rokas A."/>
            <person name="Rosa C.A."/>
            <person name="Scheuner C."/>
            <person name="Sibirny A.A."/>
            <person name="Slot J.C."/>
            <person name="Stielow J.B."/>
            <person name="Sun H."/>
            <person name="Kurtzman C.P."/>
            <person name="Blackwell M."/>
            <person name="Grigoriev I.V."/>
            <person name="Jeffries T.W."/>
        </authorList>
    </citation>
    <scope>NUCLEOTIDE SEQUENCE [LARGE SCALE GENOMIC DNA]</scope>
    <source>
        <strain evidence="3 4">NRRL YB-4993</strain>
    </source>
</reference>
<dbReference type="InterPro" id="IPR001810">
    <property type="entry name" value="F-box_dom"/>
</dbReference>
<feature type="compositionally biased region" description="Low complexity" evidence="1">
    <location>
        <begin position="221"/>
        <end position="235"/>
    </location>
</feature>
<accession>A0A1A0HBY9</accession>
<proteinExistence type="predicted"/>
<name>A0A1A0HBY9_9ASCO</name>
<dbReference type="GeneID" id="30027101"/>
<feature type="compositionally biased region" description="Low complexity" evidence="1">
    <location>
        <begin position="186"/>
        <end position="207"/>
    </location>
</feature>